<accession>A0AA37S8Z6</accession>
<organism evidence="1 2">
    <name type="scientific">Litoribrevibacter albus</name>
    <dbReference type="NCBI Taxonomy" id="1473156"/>
    <lineage>
        <taxon>Bacteria</taxon>
        <taxon>Pseudomonadati</taxon>
        <taxon>Pseudomonadota</taxon>
        <taxon>Gammaproteobacteria</taxon>
        <taxon>Oceanospirillales</taxon>
        <taxon>Oceanospirillaceae</taxon>
        <taxon>Litoribrevibacter</taxon>
    </lineage>
</organism>
<dbReference type="RefSeq" id="WP_284379334.1">
    <property type="nucleotide sequence ID" value="NZ_BSNM01000003.1"/>
</dbReference>
<keyword evidence="2" id="KW-1185">Reference proteome</keyword>
<reference evidence="1" key="2">
    <citation type="submission" date="2023-01" db="EMBL/GenBank/DDBJ databases">
        <title>Draft genome sequence of Litoribrevibacter albus strain NBRC 110071.</title>
        <authorList>
            <person name="Sun Q."/>
            <person name="Mori K."/>
        </authorList>
    </citation>
    <scope>NUCLEOTIDE SEQUENCE</scope>
    <source>
        <strain evidence="1">NBRC 110071</strain>
    </source>
</reference>
<sequence length="188" mass="21042">MKNNNQNAIEFLTNLSGQPIPEALGKLSSEDVEEVTEYISNIVEQEDAAYAKLFESLAMMMKYVPNFILHQIIPRYVEPAIAAKITRNLNTKQIVGVASGLSVEYISEASIHMEDKVAAAVLDGLKRKLASQVIEHTIKNHPVYALDILLHSHDRFKKEAKEHFKGFEIDPGTLSATRLETFKAVCVF</sequence>
<proteinExistence type="predicted"/>
<dbReference type="Proteomes" id="UP001161389">
    <property type="component" value="Unassembled WGS sequence"/>
</dbReference>
<reference evidence="1" key="1">
    <citation type="journal article" date="2014" name="Int. J. Syst. Evol. Microbiol.">
        <title>Complete genome sequence of Corynebacterium casei LMG S-19264T (=DSM 44701T), isolated from a smear-ripened cheese.</title>
        <authorList>
            <consortium name="US DOE Joint Genome Institute (JGI-PGF)"/>
            <person name="Walter F."/>
            <person name="Albersmeier A."/>
            <person name="Kalinowski J."/>
            <person name="Ruckert C."/>
        </authorList>
    </citation>
    <scope>NUCLEOTIDE SEQUENCE</scope>
    <source>
        <strain evidence="1">NBRC 110071</strain>
    </source>
</reference>
<protein>
    <submittedName>
        <fullName evidence="1">Uncharacterized protein</fullName>
    </submittedName>
</protein>
<gene>
    <name evidence="1" type="ORF">GCM10007876_09330</name>
</gene>
<comment type="caution">
    <text evidence="1">The sequence shown here is derived from an EMBL/GenBank/DDBJ whole genome shotgun (WGS) entry which is preliminary data.</text>
</comment>
<evidence type="ECO:0000313" key="2">
    <source>
        <dbReference type="Proteomes" id="UP001161389"/>
    </source>
</evidence>
<dbReference type="EMBL" id="BSNM01000003">
    <property type="protein sequence ID" value="GLQ30455.1"/>
    <property type="molecule type" value="Genomic_DNA"/>
</dbReference>
<name>A0AA37S8Z6_9GAMM</name>
<dbReference type="AlphaFoldDB" id="A0AA37S8Z6"/>
<evidence type="ECO:0000313" key="1">
    <source>
        <dbReference type="EMBL" id="GLQ30455.1"/>
    </source>
</evidence>